<evidence type="ECO:0000313" key="5">
    <source>
        <dbReference type="EMBL" id="EEA26533.1"/>
    </source>
</evidence>
<feature type="compositionally biased region" description="Basic residues" evidence="3">
    <location>
        <begin position="329"/>
        <end position="350"/>
    </location>
</feature>
<reference evidence="5" key="1">
    <citation type="submission" date="2007-10" db="EMBL/GenBank/DDBJ databases">
        <authorList>
            <person name="Zhao H."/>
            <person name="Waite J.H."/>
        </authorList>
    </citation>
    <scope>NUCLEOTIDE SEQUENCE</scope>
    <source>
        <strain evidence="5">ATCC 18224</strain>
    </source>
</reference>
<dbReference type="InterPro" id="IPR001584">
    <property type="entry name" value="Integrase_cat-core"/>
</dbReference>
<dbReference type="CDD" id="cd09272">
    <property type="entry name" value="RNase_HI_RT_Ty1"/>
    <property type="match status" value="1"/>
</dbReference>
<dbReference type="InterPro" id="IPR036397">
    <property type="entry name" value="RNaseH_sf"/>
</dbReference>
<evidence type="ECO:0000256" key="3">
    <source>
        <dbReference type="SAM" id="MobiDB-lite"/>
    </source>
</evidence>
<evidence type="ECO:0000259" key="4">
    <source>
        <dbReference type="PROSITE" id="PS50994"/>
    </source>
</evidence>
<dbReference type="GO" id="GO:0003723">
    <property type="term" value="F:RNA binding"/>
    <property type="evidence" value="ECO:0007669"/>
    <property type="project" value="UniProtKB-KW"/>
</dbReference>
<dbReference type="Pfam" id="PF22936">
    <property type="entry name" value="Pol_BBD"/>
    <property type="match status" value="1"/>
</dbReference>
<reference evidence="7" key="2">
    <citation type="journal article" date="2015" name="Genome Announc.">
        <title>Genome sequence of the AIDS-associated pathogen Penicillium marneffei (ATCC18224) and its near taxonomic relative Talaromyces stipitatus (ATCC10500).</title>
        <authorList>
            <person name="Nierman W.C."/>
            <person name="Fedorova-Abrams N.D."/>
            <person name="Andrianopoulos A."/>
        </authorList>
    </citation>
    <scope>NUCLEOTIDE SEQUENCE [LARGE SCALE GENOMIC DNA]</scope>
    <source>
        <strain evidence="7">ATCC 18224 / CBS 334.59 / QM 7333</strain>
    </source>
</reference>
<dbReference type="EMBL" id="DS995900">
    <property type="protein sequence ID" value="EEA26533.1"/>
    <property type="molecule type" value="Genomic_DNA"/>
</dbReference>
<feature type="compositionally biased region" description="Polar residues" evidence="3">
    <location>
        <begin position="84"/>
        <end position="106"/>
    </location>
</feature>
<dbReference type="GO" id="GO:0005634">
    <property type="term" value="C:nucleus"/>
    <property type="evidence" value="ECO:0007669"/>
    <property type="project" value="UniProtKB-ARBA"/>
</dbReference>
<organism evidence="5 7">
    <name type="scientific">Talaromyces marneffei (strain ATCC 18224 / CBS 334.59 / QM 7333)</name>
    <name type="common">Penicillium marneffei</name>
    <dbReference type="NCBI Taxonomy" id="441960"/>
    <lineage>
        <taxon>Eukaryota</taxon>
        <taxon>Fungi</taxon>
        <taxon>Dikarya</taxon>
        <taxon>Ascomycota</taxon>
        <taxon>Pezizomycotina</taxon>
        <taxon>Eurotiomycetes</taxon>
        <taxon>Eurotiomycetidae</taxon>
        <taxon>Eurotiales</taxon>
        <taxon>Trichocomaceae</taxon>
        <taxon>Talaromyces</taxon>
        <taxon>Talaromyces sect. Talaromyces</taxon>
    </lineage>
</organism>
<feature type="compositionally biased region" description="Polar residues" evidence="3">
    <location>
        <begin position="938"/>
        <end position="960"/>
    </location>
</feature>
<dbReference type="InterPro" id="IPR054722">
    <property type="entry name" value="PolX-like_BBD"/>
</dbReference>
<gene>
    <name evidence="5" type="ORF">PMAA_076000</name>
    <name evidence="6" type="ORF">PMAA_076700</name>
</gene>
<dbReference type="Proteomes" id="UP000001294">
    <property type="component" value="Unassembled WGS sequence"/>
</dbReference>
<feature type="region of interest" description="Disordered" evidence="3">
    <location>
        <begin position="308"/>
        <end position="385"/>
    </location>
</feature>
<feature type="region of interest" description="Disordered" evidence="3">
    <location>
        <begin position="937"/>
        <end position="964"/>
    </location>
</feature>
<evidence type="ECO:0000256" key="2">
    <source>
        <dbReference type="ARBA" id="ARBA00022884"/>
    </source>
</evidence>
<dbReference type="Gene3D" id="3.30.420.10">
    <property type="entry name" value="Ribonuclease H-like superfamily/Ribonuclease H"/>
    <property type="match status" value="1"/>
</dbReference>
<evidence type="ECO:0000313" key="7">
    <source>
        <dbReference type="Proteomes" id="UP000001294"/>
    </source>
</evidence>
<sequence length="1705" mass="194848">MSSNVALNVKLHSPDDWDHWENELLNQARAKDVIRILQGTQEPLKKPTNLPNDDFLTALVAPTNPTGVNRIGAAASAGRRHRNNTAIQGEDTQPTPTPDSQETVQAETMDRSTHADGELDRAIKMFNVRLNLYKQRYFEWSEQKKAIEQIFIWMKQTVSPSYHKTCIAVTANWKEAYINLKEQVNQGRFISQRRIKDEYDQHLRSLKPSTRDLEAWITKWEELLLEAERKSMVIADDVLDWSTRFLDAIRPLDDAWTTAYEITIEEKIEDGTLTRRELANAFRRNLRKIRNRRPSRIYRGSFAVQEERMDDNSDEESYHYGRQPSRSLERKRGRTRSRSRSIGPPRKKKNQGPEQYQTTRPIKKMHLEEGASNAQVRSRSRSKSRERQECKAAYFVRMEKDLAALSINEYPLKHSALLDSGSSIHVFNEFERFVNIRKAQVGDVLWAGSNQVPILGYGEVDIQVHGLGGKLQFLRLYNVAYCKDFVANLVSFYQLRKQGIWWDTRRGYNCLRGKTDQVLAYLKEKEGQFVLEYIKHDHPLVKTGFAIRRHRFNSWTSRKERKADANRWHARLGHPGPEVLKHLAGAAKGVRLTGISKGPTTVECESCGTSKAQRIIRREERTPPHAPGEHLAIDFHDFAESTMHGEKTLMLITDRFSGFMWDYYMTSHRGDEILETLKWFLDYLEKAYMISPVKIEMDNEIAKRPEVKHYLEHEKRIILQPSPAHTQALNGGAERSGAIIKTKGRSMRKGARLPFDLWPEIVRAAVYLYNRTPRYASNWKTPYDRFTTHAAWKSGIVIENQKPQLAHLKVYGCKAYALTTEYMKKENRLQRFNPRAWIGYLVGYDSTNVYRIWNPTTGRIIRTRDVIFNEDEVFSGNIEHLKDDLLHVSTQEITRLLTKLDLGTDADFDDEYADLIDHITDVVFDGDKVNIEPDRLTRSATGLGSQESSQLDSRNPSGPTLTIGEGLLDGIDKYTYPTPPETPPSALLAASITIVSNNDFDLHQSSALAAGMSTDGECTGGTLVQEATARERIGGAPSGVGTDRTGGSRADFEERTGGALDLRDSIGSPHLIASLDETIHGKQFPGDRFGESLRKNRECLGETPIRNNAASLTTQQGELNPWRFAFLAGTRHRQYEVNTVKFDYASLQRRLRSGRRLQSLLVRDLPPAPKSHREVETHPLGWLFEEAEKAHLKSHDPYGSWTTVPIGKAKGKQILDCMWIYVYKQDKKGRLVKCKARLVVRGDQEKRDDMRDTYAATLAARSFRTFMAIAARFDLELKQYDAVNAFVNAKLDEEIFMRMAPGYRESGKIYQLNKALYGLRRSPLLWQKELTSTLIKLGFRAVPHEPCCMLKSGVMLFFYVDDIVVAYKKSRQLEANSILNQLRAKYNISGGEDLEWFLGMRIIRDRSNKMIWLSQATYIDKIAKLADTQQADDTPMSREELLPYEGTATYKSQHQYQRKVGSIMYAAVSTRPDVAFAVSRLARFLSNPGPEHHKAADKVLCYLKRHRAYALRLGGGDDFSVSTDASFADNTLDRKSSQAYVMTLFGGTIGWQANKQDTVTTSTTEAELLALAQGVKEGKYVLRLLLELDIRFQTPTLHVYCDNQQTLGLLEKDAPRLRTKLRHVDIHNHWVRQEVQNGDVQVHYMPTKDMIANGLTKALSRQEHHNFLKQIGVDDIGERLAPQQKDIENPDIEELLSLNDMPDNI</sequence>
<accession>B6QC10</accession>
<dbReference type="Pfam" id="PF07727">
    <property type="entry name" value="RVT_2"/>
    <property type="match status" value="1"/>
</dbReference>
<dbReference type="VEuPathDB" id="FungiDB:PMAA_076000"/>
<evidence type="ECO:0000313" key="6">
    <source>
        <dbReference type="EMBL" id="EEA26609.1"/>
    </source>
</evidence>
<keyword evidence="1" id="KW-0378">Hydrolase</keyword>
<dbReference type="VEuPathDB" id="FungiDB:PMAA_076700"/>
<dbReference type="InterPro" id="IPR057670">
    <property type="entry name" value="SH3_retrovirus"/>
</dbReference>
<dbReference type="PROSITE" id="PS50994">
    <property type="entry name" value="INTEGRASE"/>
    <property type="match status" value="1"/>
</dbReference>
<dbReference type="Pfam" id="PF25597">
    <property type="entry name" value="SH3_retrovirus"/>
    <property type="match status" value="1"/>
</dbReference>
<dbReference type="InterPro" id="IPR013103">
    <property type="entry name" value="RVT_2"/>
</dbReference>
<dbReference type="HOGENOM" id="CLU_001650_18_1_1"/>
<feature type="compositionally biased region" description="Basic and acidic residues" evidence="3">
    <location>
        <begin position="308"/>
        <end position="319"/>
    </location>
</feature>
<dbReference type="GO" id="GO:0015074">
    <property type="term" value="P:DNA integration"/>
    <property type="evidence" value="ECO:0007669"/>
    <property type="project" value="InterPro"/>
</dbReference>
<dbReference type="PANTHER" id="PTHR11439:SF440">
    <property type="entry name" value="INTEGRASE CATALYTIC DOMAIN-CONTAINING PROTEIN"/>
    <property type="match status" value="1"/>
</dbReference>
<dbReference type="InterPro" id="IPR043502">
    <property type="entry name" value="DNA/RNA_pol_sf"/>
</dbReference>
<keyword evidence="1" id="KW-0064">Aspartyl protease</keyword>
<dbReference type="EMBL" id="DS995900">
    <property type="protein sequence ID" value="EEA26609.1"/>
    <property type="molecule type" value="Genomic_DNA"/>
</dbReference>
<evidence type="ECO:0000256" key="1">
    <source>
        <dbReference type="ARBA" id="ARBA00022750"/>
    </source>
</evidence>
<keyword evidence="1" id="KW-0645">Protease</keyword>
<protein>
    <recommendedName>
        <fullName evidence="4">Integrase catalytic domain-containing protein</fullName>
    </recommendedName>
</protein>
<proteinExistence type="predicted"/>
<dbReference type="SUPFAM" id="SSF53098">
    <property type="entry name" value="Ribonuclease H-like"/>
    <property type="match status" value="1"/>
</dbReference>
<keyword evidence="7" id="KW-1185">Reference proteome</keyword>
<dbReference type="PANTHER" id="PTHR11439">
    <property type="entry name" value="GAG-POL-RELATED RETROTRANSPOSON"/>
    <property type="match status" value="1"/>
</dbReference>
<feature type="region of interest" description="Disordered" evidence="3">
    <location>
        <begin position="73"/>
        <end position="116"/>
    </location>
</feature>
<dbReference type="GO" id="GO:0004190">
    <property type="term" value="F:aspartic-type endopeptidase activity"/>
    <property type="evidence" value="ECO:0007669"/>
    <property type="project" value="UniProtKB-KW"/>
</dbReference>
<keyword evidence="2" id="KW-0694">RNA-binding</keyword>
<dbReference type="SUPFAM" id="SSF56672">
    <property type="entry name" value="DNA/RNA polymerases"/>
    <property type="match status" value="1"/>
</dbReference>
<dbReference type="InterPro" id="IPR012337">
    <property type="entry name" value="RNaseH-like_sf"/>
</dbReference>
<name>B6QC10_TALMQ</name>
<feature type="domain" description="Integrase catalytic" evidence="4">
    <location>
        <begin position="623"/>
        <end position="790"/>
    </location>
</feature>